<protein>
    <submittedName>
        <fullName evidence="3">DUF6089 family protein</fullName>
    </submittedName>
</protein>
<dbReference type="InterPro" id="IPR045743">
    <property type="entry name" value="DUF6089"/>
</dbReference>
<feature type="chain" id="PRO_5045071729" evidence="1">
    <location>
        <begin position="19"/>
        <end position="227"/>
    </location>
</feature>
<evidence type="ECO:0000256" key="1">
    <source>
        <dbReference type="SAM" id="SignalP"/>
    </source>
</evidence>
<dbReference type="Pfam" id="PF19573">
    <property type="entry name" value="DUF6089"/>
    <property type="match status" value="1"/>
</dbReference>
<accession>A0ABY6LWN5</accession>
<evidence type="ECO:0000313" key="4">
    <source>
        <dbReference type="Proteomes" id="UP001163328"/>
    </source>
</evidence>
<evidence type="ECO:0000259" key="2">
    <source>
        <dbReference type="Pfam" id="PF19573"/>
    </source>
</evidence>
<dbReference type="SUPFAM" id="SSF56925">
    <property type="entry name" value="OMPA-like"/>
    <property type="match status" value="1"/>
</dbReference>
<dbReference type="Gene3D" id="2.40.160.20">
    <property type="match status" value="1"/>
</dbReference>
<sequence>MKKLFVLFILLTFSNLHAQINEIGVFAGGTSFIGDVGKMNYVGLDEPAVGLLYRWNRSTRHAWRASLTHAKIADFDSKSNMPSRLKRGYSFHNTVTELAAGLEFNFFDYDLHSLNNQFTPYVFVGLAGFSYHELAIYYGQNYRLEKNKFSMAIPMAVGVKSKFTRNFTVGAEIGFRYTFTDNLDGSHPSNEKYQSLRFGNLNSNDWYVFTGITLTYTFGQNPCFCPF</sequence>
<keyword evidence="4" id="KW-1185">Reference proteome</keyword>
<evidence type="ECO:0000313" key="3">
    <source>
        <dbReference type="EMBL" id="UYW00742.1"/>
    </source>
</evidence>
<name>A0ABY6LWN5_9FLAO</name>
<gene>
    <name evidence="3" type="ORF">K5I29_09455</name>
</gene>
<reference evidence="3" key="1">
    <citation type="submission" date="2021-08" db="EMBL/GenBank/DDBJ databases">
        <title>Flavobacterium sp. strain CC-SYL302.</title>
        <authorList>
            <person name="Lin S.-Y."/>
            <person name="Lee T.-H."/>
            <person name="Young C.-C."/>
        </authorList>
    </citation>
    <scope>NUCLEOTIDE SEQUENCE</scope>
    <source>
        <strain evidence="3">CC-SYL302</strain>
    </source>
</reference>
<feature type="signal peptide" evidence="1">
    <location>
        <begin position="1"/>
        <end position="18"/>
    </location>
</feature>
<dbReference type="RefSeq" id="WP_264432813.1">
    <property type="nucleotide sequence ID" value="NZ_CP081495.1"/>
</dbReference>
<keyword evidence="1" id="KW-0732">Signal</keyword>
<organism evidence="3 4">
    <name type="scientific">Flavobacterium agricola</name>
    <dbReference type="NCBI Taxonomy" id="2870839"/>
    <lineage>
        <taxon>Bacteria</taxon>
        <taxon>Pseudomonadati</taxon>
        <taxon>Bacteroidota</taxon>
        <taxon>Flavobacteriia</taxon>
        <taxon>Flavobacteriales</taxon>
        <taxon>Flavobacteriaceae</taxon>
        <taxon>Flavobacterium</taxon>
    </lineage>
</organism>
<dbReference type="Proteomes" id="UP001163328">
    <property type="component" value="Chromosome"/>
</dbReference>
<dbReference type="InterPro" id="IPR011250">
    <property type="entry name" value="OMP/PagP_B-barrel"/>
</dbReference>
<dbReference type="EMBL" id="CP081495">
    <property type="protein sequence ID" value="UYW00742.1"/>
    <property type="molecule type" value="Genomic_DNA"/>
</dbReference>
<feature type="domain" description="DUF6089" evidence="2">
    <location>
        <begin position="2"/>
        <end position="226"/>
    </location>
</feature>
<proteinExistence type="predicted"/>